<feature type="region of interest" description="Disordered" evidence="1">
    <location>
        <begin position="1"/>
        <end position="20"/>
    </location>
</feature>
<proteinExistence type="predicted"/>
<evidence type="ECO:0000256" key="1">
    <source>
        <dbReference type="SAM" id="MobiDB-lite"/>
    </source>
</evidence>
<feature type="compositionally biased region" description="Basic residues" evidence="1">
    <location>
        <begin position="194"/>
        <end position="205"/>
    </location>
</feature>
<evidence type="ECO:0000313" key="2">
    <source>
        <dbReference type="EMBL" id="VFQ86815.1"/>
    </source>
</evidence>
<sequence length="378" mass="43307">MEESEDANPVKKKHPSLPENYVTIAMLKERWLQRKKQEEEEEHLKLQRNPKPDPIEENPNYVTLSMLKERWLQAKKQEEEELKPPDPIHENPNGSKPPFRNRNRPKDRRGCVKEYEEGPESIDSLSIGGNRDMRAEEVKLGFPERRKPRVLENVKLLASVAAQIVPSEENSGKEGGSELQLAENGVYKASGRSRSGRKKKRKKGFKRNEGRMNVQQQGEEGLGENRNKDGNGFVGLAEDTTHPVVKIEERFQDLSMNDPKNANVKKRATKVKDQQRSTQCEKMAEEERRFRGGRKDRMRISSGGGGWRQMGHRRASSTRVGGDQLVWVKKGENPGGCVTADFNSKVPSMDTDVCNLNQKALLWRKEEDSPKHSKYRKF</sequence>
<organism evidence="2 3">
    <name type="scientific">Cuscuta campestris</name>
    <dbReference type="NCBI Taxonomy" id="132261"/>
    <lineage>
        <taxon>Eukaryota</taxon>
        <taxon>Viridiplantae</taxon>
        <taxon>Streptophyta</taxon>
        <taxon>Embryophyta</taxon>
        <taxon>Tracheophyta</taxon>
        <taxon>Spermatophyta</taxon>
        <taxon>Magnoliopsida</taxon>
        <taxon>eudicotyledons</taxon>
        <taxon>Gunneridae</taxon>
        <taxon>Pentapetalae</taxon>
        <taxon>asterids</taxon>
        <taxon>lamiids</taxon>
        <taxon>Solanales</taxon>
        <taxon>Convolvulaceae</taxon>
        <taxon>Cuscuteae</taxon>
        <taxon>Cuscuta</taxon>
        <taxon>Cuscuta subgen. Grammica</taxon>
        <taxon>Cuscuta sect. Cleistogrammica</taxon>
    </lineage>
</organism>
<feature type="compositionally biased region" description="Basic and acidic residues" evidence="1">
    <location>
        <begin position="239"/>
        <end position="252"/>
    </location>
</feature>
<feature type="compositionally biased region" description="Basic and acidic residues" evidence="1">
    <location>
        <begin position="33"/>
        <end position="54"/>
    </location>
</feature>
<gene>
    <name evidence="2" type="ORF">CCAM_LOCUS28591</name>
</gene>
<feature type="compositionally biased region" description="Basic and acidic residues" evidence="1">
    <location>
        <begin position="67"/>
        <end position="89"/>
    </location>
</feature>
<accession>A0A484MDM7</accession>
<dbReference type="OrthoDB" id="1304342at2759"/>
<feature type="region of interest" description="Disordered" evidence="1">
    <location>
        <begin position="33"/>
        <end position="132"/>
    </location>
</feature>
<reference evidence="2 3" key="1">
    <citation type="submission" date="2018-04" db="EMBL/GenBank/DDBJ databases">
        <authorList>
            <person name="Vogel A."/>
        </authorList>
    </citation>
    <scope>NUCLEOTIDE SEQUENCE [LARGE SCALE GENOMIC DNA]</scope>
</reference>
<dbReference type="Proteomes" id="UP000595140">
    <property type="component" value="Unassembled WGS sequence"/>
</dbReference>
<dbReference type="AlphaFoldDB" id="A0A484MDM7"/>
<feature type="region of interest" description="Disordered" evidence="1">
    <location>
        <begin position="165"/>
        <end position="323"/>
    </location>
</feature>
<name>A0A484MDM7_9ASTE</name>
<feature type="compositionally biased region" description="Basic and acidic residues" evidence="1">
    <location>
        <begin position="282"/>
        <end position="299"/>
    </location>
</feature>
<keyword evidence="3" id="KW-1185">Reference proteome</keyword>
<protein>
    <submittedName>
        <fullName evidence="2">Uncharacterized protein</fullName>
    </submittedName>
</protein>
<dbReference type="EMBL" id="OOIL02003256">
    <property type="protein sequence ID" value="VFQ86815.1"/>
    <property type="molecule type" value="Genomic_DNA"/>
</dbReference>
<evidence type="ECO:0000313" key="3">
    <source>
        <dbReference type="Proteomes" id="UP000595140"/>
    </source>
</evidence>